<evidence type="ECO:0000256" key="4">
    <source>
        <dbReference type="ARBA" id="ARBA00022741"/>
    </source>
</evidence>
<keyword evidence="15" id="KW-1185">Reference proteome</keyword>
<dbReference type="SUPFAM" id="SSF52374">
    <property type="entry name" value="Nucleotidylyl transferase"/>
    <property type="match status" value="1"/>
</dbReference>
<comment type="catalytic activity">
    <reaction evidence="8 9">
        <text>tRNA(Arg) + L-arginine + ATP = L-arginyl-tRNA(Arg) + AMP + diphosphate</text>
        <dbReference type="Rhea" id="RHEA:20301"/>
        <dbReference type="Rhea" id="RHEA-COMP:9658"/>
        <dbReference type="Rhea" id="RHEA-COMP:9673"/>
        <dbReference type="ChEBI" id="CHEBI:30616"/>
        <dbReference type="ChEBI" id="CHEBI:32682"/>
        <dbReference type="ChEBI" id="CHEBI:33019"/>
        <dbReference type="ChEBI" id="CHEBI:78442"/>
        <dbReference type="ChEBI" id="CHEBI:78513"/>
        <dbReference type="ChEBI" id="CHEBI:456215"/>
        <dbReference type="EC" id="6.1.1.19"/>
    </reaction>
</comment>
<dbReference type="NCBIfam" id="TIGR00456">
    <property type="entry name" value="argS"/>
    <property type="match status" value="1"/>
</dbReference>
<keyword evidence="11" id="KW-0812">Transmembrane</keyword>
<keyword evidence="7 9" id="KW-0030">Aminoacyl-tRNA synthetase</keyword>
<feature type="domain" description="DALR anticodon binding" evidence="12">
    <location>
        <begin position="456"/>
        <end position="587"/>
    </location>
</feature>
<protein>
    <recommendedName>
        <fullName evidence="9">Arginine--tRNA ligase</fullName>
        <ecNumber evidence="9">6.1.1.19</ecNumber>
    </recommendedName>
    <alternativeName>
        <fullName evidence="9">Arginyl-tRNA synthetase</fullName>
        <shortName evidence="9">ArgRS</shortName>
    </alternativeName>
</protein>
<geneLocation type="plasmid" evidence="14 15">
    <name>megaplasmid</name>
</geneLocation>
<dbReference type="AlphaFoldDB" id="C5B4R5"/>
<dbReference type="Pfam" id="PF00133">
    <property type="entry name" value="tRNA-synt_1"/>
    <property type="match status" value="1"/>
</dbReference>
<evidence type="ECO:0000256" key="9">
    <source>
        <dbReference type="HAMAP-Rule" id="MF_00123"/>
    </source>
</evidence>
<feature type="transmembrane region" description="Helical" evidence="11">
    <location>
        <begin position="562"/>
        <end position="581"/>
    </location>
</feature>
<dbReference type="InterPro" id="IPR035684">
    <property type="entry name" value="ArgRS_core"/>
</dbReference>
<evidence type="ECO:0000256" key="11">
    <source>
        <dbReference type="SAM" id="Phobius"/>
    </source>
</evidence>
<evidence type="ECO:0000256" key="6">
    <source>
        <dbReference type="ARBA" id="ARBA00022917"/>
    </source>
</evidence>
<dbReference type="Gene3D" id="3.40.50.620">
    <property type="entry name" value="HUPs"/>
    <property type="match status" value="1"/>
</dbReference>
<dbReference type="InterPro" id="IPR001412">
    <property type="entry name" value="aa-tRNA-synth_I_CS"/>
</dbReference>
<feature type="short sequence motif" description="'HIGH' region" evidence="9">
    <location>
        <begin position="132"/>
        <end position="142"/>
    </location>
</feature>
<sequence>MTDICELHRDRIAAAFGRLVASGRLPAVPPSERIVVEPTRDPAHGDLATGVAMTLGKAFGMPPSAIAAALADELAADPGVVSAAVAGPGFVNVALAPEAFGDAVRSAVSSGAAYGRRPPDGTPPMVVEFVSANPTGPMHVGHGRGAVVGDALASLLAFAGRTVSREYYVNDAGAQVDVLARSVFVRYLEALGEKTDALGEGLYPGEYLVPVGQALADGHGRAHAGRPEAEWLPPFRDAAVRAMMELIREDLRLLGVRHDSFFSERSLTAGPDGDLVAETIRDLRDRDLVHVGTLPPPKGKPQDDWEDREQTLFRATLFGDEVDRPLLKADGSYTYFAADIAYHRSKWLRGGRHLIDVLGADHGGYVRRMAAAVGAATRGEATFEAKLVQMVSLVRDGQPVRMSKRSGSFVTLREVVEEVGADAFRFTMLFRRSDAQMEFDLAQVVLQAKENPVYYVQYGHARCRSALRQAAEAMPSADLSPGALAQADLGLLRDPGERELIRLVADWPRQVVLAARAGEPHRIAFFLHETASRLHAHWTRGNADPALRFIVPGNVSVTRARLALAAAVAAVLAAGLGILGVGAPDRMERTGGEGTKTGIQS</sequence>
<dbReference type="PROSITE" id="PS00178">
    <property type="entry name" value="AA_TRNA_LIGASE_I"/>
    <property type="match status" value="1"/>
</dbReference>
<dbReference type="Pfam" id="PF00750">
    <property type="entry name" value="tRNA-synt_1d"/>
    <property type="match status" value="1"/>
</dbReference>
<evidence type="ECO:0000256" key="5">
    <source>
        <dbReference type="ARBA" id="ARBA00022840"/>
    </source>
</evidence>
<dbReference type="InterPro" id="IPR008909">
    <property type="entry name" value="DALR_anticod-bd"/>
</dbReference>
<dbReference type="GO" id="GO:0004814">
    <property type="term" value="F:arginine-tRNA ligase activity"/>
    <property type="evidence" value="ECO:0007669"/>
    <property type="project" value="UniProtKB-UniRule"/>
</dbReference>
<keyword evidence="14" id="KW-0614">Plasmid</keyword>
<dbReference type="PANTHER" id="PTHR11956">
    <property type="entry name" value="ARGINYL-TRNA SYNTHETASE"/>
    <property type="match status" value="1"/>
</dbReference>
<dbReference type="InterPro" id="IPR001278">
    <property type="entry name" value="Arg-tRNA-ligase"/>
</dbReference>
<evidence type="ECO:0000256" key="7">
    <source>
        <dbReference type="ARBA" id="ARBA00023146"/>
    </source>
</evidence>
<comment type="subunit">
    <text evidence="9">Monomer.</text>
</comment>
<dbReference type="RefSeq" id="WP_012753898.1">
    <property type="nucleotide sequence ID" value="NC_012811.1"/>
</dbReference>
<dbReference type="OrthoDB" id="9803211at2"/>
<keyword evidence="6 9" id="KW-0648">Protein biosynthesis</keyword>
<evidence type="ECO:0000313" key="14">
    <source>
        <dbReference type="EMBL" id="ACS43447.1"/>
    </source>
</evidence>
<keyword evidence="3 9" id="KW-0436">Ligase</keyword>
<dbReference type="InterPro" id="IPR014729">
    <property type="entry name" value="Rossmann-like_a/b/a_fold"/>
</dbReference>
<reference evidence="14 15" key="1">
    <citation type="journal article" date="2009" name="PLoS ONE">
        <title>Methylobacterium genome sequences: a reference blueprint to investigate microbial metabolism of C1 compounds from natural and industrial sources.</title>
        <authorList>
            <person name="Vuilleumier S."/>
            <person name="Chistoserdova L."/>
            <person name="Lee M.-C."/>
            <person name="Bringel F."/>
            <person name="Lajus A."/>
            <person name="Zhou Y."/>
            <person name="Gourion B."/>
            <person name="Barbe V."/>
            <person name="Chang J."/>
            <person name="Cruveiller S."/>
            <person name="Dossat C."/>
            <person name="Gillett W."/>
            <person name="Gruffaz C."/>
            <person name="Haugen E."/>
            <person name="Hourcade E."/>
            <person name="Levy R."/>
            <person name="Mangenot S."/>
            <person name="Muller E."/>
            <person name="Nadalig T."/>
            <person name="Pagni M."/>
            <person name="Penny C."/>
            <person name="Peyraud R."/>
            <person name="Robinson D.G."/>
            <person name="Roche D."/>
            <person name="Rouy Z."/>
            <person name="Saenampechek C."/>
            <person name="Salvignol G."/>
            <person name="Vallenet D."/>
            <person name="Wu Z."/>
            <person name="Marx C.J."/>
            <person name="Vorholt J.A."/>
            <person name="Olson M.V."/>
            <person name="Kaul R."/>
            <person name="Weissenbach J."/>
            <person name="Medigue C."/>
            <person name="Lidstrom M.E."/>
        </authorList>
    </citation>
    <scope>NUCLEOTIDE SEQUENCE [LARGE SCALE GENOMIC DNA]</scope>
    <source>
        <strain evidence="15">ATCC 14718 / DSM 1338 / JCM 2805 / NCIMB 9133 / AM1</strain>
    </source>
</reference>
<evidence type="ECO:0000256" key="8">
    <source>
        <dbReference type="ARBA" id="ARBA00049339"/>
    </source>
</evidence>
<dbReference type="Gene3D" id="1.10.730.10">
    <property type="entry name" value="Isoleucyl-tRNA Synthetase, Domain 1"/>
    <property type="match status" value="1"/>
</dbReference>
<evidence type="ECO:0000256" key="10">
    <source>
        <dbReference type="RuleBase" id="RU363035"/>
    </source>
</evidence>
<evidence type="ECO:0000256" key="3">
    <source>
        <dbReference type="ARBA" id="ARBA00022598"/>
    </source>
</evidence>
<dbReference type="InterPro" id="IPR009080">
    <property type="entry name" value="tRNAsynth_Ia_anticodon-bd"/>
</dbReference>
<keyword evidence="2 9" id="KW-0963">Cytoplasm</keyword>
<keyword evidence="4 9" id="KW-0547">Nucleotide-binding</keyword>
<dbReference type="EC" id="6.1.1.19" evidence="9"/>
<comment type="similarity">
    <text evidence="1 9 10">Belongs to the class-I aminoacyl-tRNA synthetase family.</text>
</comment>
<dbReference type="InterPro" id="IPR036695">
    <property type="entry name" value="Arg-tRNA-synth_N_sf"/>
</dbReference>
<keyword evidence="11" id="KW-0472">Membrane</keyword>
<organism evidence="14 15">
    <name type="scientific">Methylorubrum extorquens (strain ATCC 14718 / DSM 1338 / JCM 2805 / NCIMB 9133 / AM1)</name>
    <name type="common">Methylobacterium extorquens</name>
    <dbReference type="NCBI Taxonomy" id="272630"/>
    <lineage>
        <taxon>Bacteria</taxon>
        <taxon>Pseudomonadati</taxon>
        <taxon>Pseudomonadota</taxon>
        <taxon>Alphaproteobacteria</taxon>
        <taxon>Hyphomicrobiales</taxon>
        <taxon>Methylobacteriaceae</taxon>
        <taxon>Methylorubrum</taxon>
    </lineage>
</organism>
<dbReference type="Proteomes" id="UP000009081">
    <property type="component" value="Plasmid megaplasmid"/>
</dbReference>
<dbReference type="GO" id="GO:0005524">
    <property type="term" value="F:ATP binding"/>
    <property type="evidence" value="ECO:0007669"/>
    <property type="project" value="UniProtKB-UniRule"/>
</dbReference>
<dbReference type="InterPro" id="IPR005148">
    <property type="entry name" value="Arg-tRNA-synth_N"/>
</dbReference>
<evidence type="ECO:0000256" key="1">
    <source>
        <dbReference type="ARBA" id="ARBA00005594"/>
    </source>
</evidence>
<dbReference type="SUPFAM" id="SSF55190">
    <property type="entry name" value="Arginyl-tRNA synthetase (ArgRS), N-terminal 'additional' domain"/>
    <property type="match status" value="1"/>
</dbReference>
<gene>
    <name evidence="9 14" type="primary">argS</name>
    <name evidence="14" type="ordered locus">MexAM1_META2p0600</name>
</gene>
<dbReference type="PANTHER" id="PTHR11956:SF5">
    <property type="entry name" value="ARGININE--TRNA LIGASE, CYTOPLASMIC"/>
    <property type="match status" value="1"/>
</dbReference>
<dbReference type="HAMAP" id="MF_00123">
    <property type="entry name" value="Arg_tRNA_synth"/>
    <property type="match status" value="1"/>
</dbReference>
<dbReference type="SMART" id="SM00836">
    <property type="entry name" value="DALR_1"/>
    <property type="match status" value="1"/>
</dbReference>
<keyword evidence="11" id="KW-1133">Transmembrane helix</keyword>
<proteinExistence type="inferred from homology"/>
<comment type="subcellular location">
    <subcellularLocation>
        <location evidence="9">Cytoplasm</location>
    </subcellularLocation>
</comment>
<evidence type="ECO:0000259" key="12">
    <source>
        <dbReference type="SMART" id="SM00836"/>
    </source>
</evidence>
<feature type="domain" description="Arginyl tRNA synthetase N-terminal" evidence="13">
    <location>
        <begin position="6"/>
        <end position="95"/>
    </location>
</feature>
<dbReference type="Pfam" id="PF05746">
    <property type="entry name" value="DALR_1"/>
    <property type="match status" value="1"/>
</dbReference>
<dbReference type="HOGENOM" id="CLU_006406_0_1_5"/>
<accession>C5B4R5</accession>
<dbReference type="InterPro" id="IPR002300">
    <property type="entry name" value="aa-tRNA-synth_Ia"/>
</dbReference>
<dbReference type="CDD" id="cd00671">
    <property type="entry name" value="ArgRS_core"/>
    <property type="match status" value="1"/>
</dbReference>
<dbReference type="EMBL" id="CP001511">
    <property type="protein sequence ID" value="ACS43447.1"/>
    <property type="molecule type" value="Genomic_DNA"/>
</dbReference>
<keyword evidence="5 9" id="KW-0067">ATP-binding</keyword>
<name>C5B4R5_METEA</name>
<dbReference type="SUPFAM" id="SSF47323">
    <property type="entry name" value="Anticodon-binding domain of a subclass of class I aminoacyl-tRNA synthetases"/>
    <property type="match status" value="1"/>
</dbReference>
<dbReference type="GO" id="GO:0006420">
    <property type="term" value="P:arginyl-tRNA aminoacylation"/>
    <property type="evidence" value="ECO:0007669"/>
    <property type="project" value="UniProtKB-UniRule"/>
</dbReference>
<dbReference type="SMART" id="SM01016">
    <property type="entry name" value="Arg_tRNA_synt_N"/>
    <property type="match status" value="1"/>
</dbReference>
<dbReference type="PRINTS" id="PR01038">
    <property type="entry name" value="TRNASYNTHARG"/>
</dbReference>
<dbReference type="Pfam" id="PF03485">
    <property type="entry name" value="Arg_tRNA_synt_N"/>
    <property type="match status" value="1"/>
</dbReference>
<dbReference type="Gene3D" id="3.30.1360.70">
    <property type="entry name" value="Arginyl tRNA synthetase N-terminal domain"/>
    <property type="match status" value="1"/>
</dbReference>
<evidence type="ECO:0000259" key="13">
    <source>
        <dbReference type="SMART" id="SM01016"/>
    </source>
</evidence>
<dbReference type="GO" id="GO:0005737">
    <property type="term" value="C:cytoplasm"/>
    <property type="evidence" value="ECO:0007669"/>
    <property type="project" value="UniProtKB-SubCell"/>
</dbReference>
<dbReference type="KEGG" id="mea:Mex_2p0600"/>
<evidence type="ECO:0000256" key="2">
    <source>
        <dbReference type="ARBA" id="ARBA00022490"/>
    </source>
</evidence>
<evidence type="ECO:0000313" key="15">
    <source>
        <dbReference type="Proteomes" id="UP000009081"/>
    </source>
</evidence>